<keyword evidence="1" id="KW-0808">Transferase</keyword>
<dbReference type="Pfam" id="PF13578">
    <property type="entry name" value="Methyltransf_24"/>
    <property type="match status" value="1"/>
</dbReference>
<dbReference type="GO" id="GO:0032259">
    <property type="term" value="P:methylation"/>
    <property type="evidence" value="ECO:0007669"/>
    <property type="project" value="UniProtKB-KW"/>
</dbReference>
<dbReference type="SUPFAM" id="SSF53335">
    <property type="entry name" value="S-adenosyl-L-methionine-dependent methyltransferases"/>
    <property type="match status" value="1"/>
</dbReference>
<dbReference type="Proteomes" id="UP000199343">
    <property type="component" value="Unassembled WGS sequence"/>
</dbReference>
<accession>A0A1C6UAM6</accession>
<proteinExistence type="predicted"/>
<dbReference type="PANTHER" id="PTHR43167:SF1">
    <property type="entry name" value="PUTATIVE (AFU_ORTHOLOGUE AFUA_6G01830)-RELATED"/>
    <property type="match status" value="1"/>
</dbReference>
<evidence type="ECO:0000313" key="2">
    <source>
        <dbReference type="Proteomes" id="UP000199343"/>
    </source>
</evidence>
<dbReference type="GO" id="GO:0008168">
    <property type="term" value="F:methyltransferase activity"/>
    <property type="evidence" value="ECO:0007669"/>
    <property type="project" value="UniProtKB-KW"/>
</dbReference>
<gene>
    <name evidence="1" type="ORF">GA0070608_0790</name>
</gene>
<dbReference type="PANTHER" id="PTHR43167">
    <property type="entry name" value="PUTATIVE (AFU_ORTHOLOGUE AFUA_6G01830)-RELATED"/>
    <property type="match status" value="1"/>
</dbReference>
<dbReference type="STRING" id="47871.GA0070608_0790"/>
<name>A0A1C6UAM6_9ACTN</name>
<sequence length="293" mass="32520">MNFHFTCPLLAGRNPCVDATKLRRAIARTPLAPVAAFPKRLARVARHDAKVLRTSARWLVTSREHHNYTYELTTLSRHHLAWFVSVVCEVPVAQVRAYFAEIESDDVLRRHIESATANAARRGLADRHVRYARRIGWYAVVRATKPTHVVETGVDKGLGTCVLAAALLRNAADGHPGRVTSLDINPEAGYLARTAPWSEVVDLVIGDSIAAIAALDRPVDLFLHDSDHSRAHEKREFEAVEGRLAPGALLLTDNVTATNVLAEHAERTDRRFLAYRETPANHWYPGDGIGVAW</sequence>
<protein>
    <submittedName>
        <fullName evidence="1">Methyltransferase domain-containing protein</fullName>
    </submittedName>
</protein>
<keyword evidence="1" id="KW-0489">Methyltransferase</keyword>
<evidence type="ECO:0000313" key="1">
    <source>
        <dbReference type="EMBL" id="SCL51014.1"/>
    </source>
</evidence>
<dbReference type="EMBL" id="FMIC01000002">
    <property type="protein sequence ID" value="SCL51014.1"/>
    <property type="molecule type" value="Genomic_DNA"/>
</dbReference>
<dbReference type="InterPro" id="IPR029063">
    <property type="entry name" value="SAM-dependent_MTases_sf"/>
</dbReference>
<organism evidence="1 2">
    <name type="scientific">Micromonospora peucetia</name>
    <dbReference type="NCBI Taxonomy" id="47871"/>
    <lineage>
        <taxon>Bacteria</taxon>
        <taxon>Bacillati</taxon>
        <taxon>Actinomycetota</taxon>
        <taxon>Actinomycetes</taxon>
        <taxon>Micromonosporales</taxon>
        <taxon>Micromonosporaceae</taxon>
        <taxon>Micromonospora</taxon>
    </lineage>
</organism>
<dbReference type="CDD" id="cd02440">
    <property type="entry name" value="AdoMet_MTases"/>
    <property type="match status" value="1"/>
</dbReference>
<reference evidence="1 2" key="1">
    <citation type="submission" date="2016-06" db="EMBL/GenBank/DDBJ databases">
        <authorList>
            <person name="Kjaerup R.B."/>
            <person name="Dalgaard T.S."/>
            <person name="Juul-Madsen H.R."/>
        </authorList>
    </citation>
    <scope>NUCLEOTIDE SEQUENCE [LARGE SCALE GENOMIC DNA]</scope>
    <source>
        <strain evidence="1 2">DSM 43363</strain>
    </source>
</reference>
<dbReference type="Gene3D" id="3.40.50.150">
    <property type="entry name" value="Vaccinia Virus protein VP39"/>
    <property type="match status" value="1"/>
</dbReference>
<dbReference type="AlphaFoldDB" id="A0A1C6UAM6"/>